<keyword evidence="2" id="KW-1185">Reference proteome</keyword>
<reference evidence="1 2" key="1">
    <citation type="submission" date="2016-12" db="EMBL/GenBank/DDBJ databases">
        <title>Genome sequencing of Methylocaldum marinum.</title>
        <authorList>
            <person name="Takeuchi M."/>
            <person name="Kamagata Y."/>
            <person name="Hiraoka S."/>
            <person name="Oshima K."/>
            <person name="Hattori M."/>
            <person name="Iwasaki W."/>
        </authorList>
    </citation>
    <scope>NUCLEOTIDE SEQUENCE [LARGE SCALE GENOMIC DNA]</scope>
    <source>
        <strain evidence="1 2">S8</strain>
    </source>
</reference>
<dbReference type="KEGG" id="mmai:sS8_0913"/>
<evidence type="ECO:0000313" key="1">
    <source>
        <dbReference type="EMBL" id="BBA32878.1"/>
    </source>
</evidence>
<organism evidence="1 2">
    <name type="scientific">Methylocaldum marinum</name>
    <dbReference type="NCBI Taxonomy" id="1432792"/>
    <lineage>
        <taxon>Bacteria</taxon>
        <taxon>Pseudomonadati</taxon>
        <taxon>Pseudomonadota</taxon>
        <taxon>Gammaproteobacteria</taxon>
        <taxon>Methylococcales</taxon>
        <taxon>Methylococcaceae</taxon>
        <taxon>Methylocaldum</taxon>
    </lineage>
</organism>
<dbReference type="AlphaFoldDB" id="A0A250KMR2"/>
<dbReference type="Proteomes" id="UP000266313">
    <property type="component" value="Chromosome"/>
</dbReference>
<name>A0A250KMR2_9GAMM</name>
<accession>A0A250KMR2</accession>
<protein>
    <submittedName>
        <fullName evidence="1">Uncharacterized protein</fullName>
    </submittedName>
</protein>
<dbReference type="EMBL" id="AP017928">
    <property type="protein sequence ID" value="BBA32878.1"/>
    <property type="molecule type" value="Genomic_DNA"/>
</dbReference>
<proteinExistence type="predicted"/>
<evidence type="ECO:0000313" key="2">
    <source>
        <dbReference type="Proteomes" id="UP000266313"/>
    </source>
</evidence>
<gene>
    <name evidence="1" type="ORF">sS8_0913</name>
</gene>
<sequence length="101" mass="10815">MALSGGEDVSGIELFIVGATDGYHALVQCAKAEPMPPVLVTVTVNEPDISFTLPAVAKTGCPETKATGRLSDNGLELKFGSHSKPVKLIRDKSFWTRQQDE</sequence>